<dbReference type="Proteomes" id="UP001632037">
    <property type="component" value="Unassembled WGS sequence"/>
</dbReference>
<sequence>MQHHTSSATNIAPAKYSSNSSSRAKSSQTRSSIAPRATRMSARLLSAPSEPQADADGTRSRAAKIKPADRSQVQEELRGVLEGTIELTRILQEQLHELRLKGWNVAPRS</sequence>
<feature type="compositionally biased region" description="Low complexity" evidence="1">
    <location>
        <begin position="17"/>
        <end position="32"/>
    </location>
</feature>
<organism evidence="2 3">
    <name type="scientific">Phytophthora oleae</name>
    <dbReference type="NCBI Taxonomy" id="2107226"/>
    <lineage>
        <taxon>Eukaryota</taxon>
        <taxon>Sar</taxon>
        <taxon>Stramenopiles</taxon>
        <taxon>Oomycota</taxon>
        <taxon>Peronosporomycetes</taxon>
        <taxon>Peronosporales</taxon>
        <taxon>Peronosporaceae</taxon>
        <taxon>Phytophthora</taxon>
    </lineage>
</organism>
<dbReference type="EMBL" id="JBIMZQ010000008">
    <property type="protein sequence ID" value="KAL3669837.1"/>
    <property type="molecule type" value="Genomic_DNA"/>
</dbReference>
<name>A0ABD3FTZ0_9STRA</name>
<reference evidence="2 3" key="1">
    <citation type="submission" date="2024-09" db="EMBL/GenBank/DDBJ databases">
        <title>Genome sequencing and assembly of Phytophthora oleae, isolate VK10A, causative agent of rot of olive drupes.</title>
        <authorList>
            <person name="Conti Taguali S."/>
            <person name="Riolo M."/>
            <person name="La Spada F."/>
            <person name="Cacciola S.O."/>
            <person name="Dionisio G."/>
        </authorList>
    </citation>
    <scope>NUCLEOTIDE SEQUENCE [LARGE SCALE GENOMIC DNA]</scope>
    <source>
        <strain evidence="2 3">VK10A</strain>
    </source>
</reference>
<comment type="caution">
    <text evidence="2">The sequence shown here is derived from an EMBL/GenBank/DDBJ whole genome shotgun (WGS) entry which is preliminary data.</text>
</comment>
<proteinExistence type="predicted"/>
<evidence type="ECO:0000313" key="2">
    <source>
        <dbReference type="EMBL" id="KAL3669837.1"/>
    </source>
</evidence>
<protein>
    <submittedName>
        <fullName evidence="2">Uncharacterized protein</fullName>
    </submittedName>
</protein>
<evidence type="ECO:0000313" key="3">
    <source>
        <dbReference type="Proteomes" id="UP001632037"/>
    </source>
</evidence>
<evidence type="ECO:0000256" key="1">
    <source>
        <dbReference type="SAM" id="MobiDB-lite"/>
    </source>
</evidence>
<feature type="region of interest" description="Disordered" evidence="1">
    <location>
        <begin position="1"/>
        <end position="74"/>
    </location>
</feature>
<accession>A0ABD3FTZ0</accession>
<dbReference type="AlphaFoldDB" id="A0ABD3FTZ0"/>
<gene>
    <name evidence="2" type="ORF">V7S43_005214</name>
</gene>
<keyword evidence="3" id="KW-1185">Reference proteome</keyword>
<feature type="compositionally biased region" description="Polar residues" evidence="1">
    <location>
        <begin position="1"/>
        <end position="10"/>
    </location>
</feature>